<dbReference type="InterPro" id="IPR047104">
    <property type="entry name" value="BLTP1_N"/>
</dbReference>
<dbReference type="EMBL" id="MU827323">
    <property type="protein sequence ID" value="KAJ7356250.1"/>
    <property type="molecule type" value="Genomic_DNA"/>
</dbReference>
<dbReference type="GO" id="GO:0048488">
    <property type="term" value="P:synaptic vesicle endocytosis"/>
    <property type="evidence" value="ECO:0007669"/>
    <property type="project" value="TreeGrafter"/>
</dbReference>
<evidence type="ECO:0000313" key="2">
    <source>
        <dbReference type="EMBL" id="KAJ7356250.1"/>
    </source>
</evidence>
<keyword evidence="3" id="KW-1185">Reference proteome</keyword>
<evidence type="ECO:0000313" key="3">
    <source>
        <dbReference type="Proteomes" id="UP001163046"/>
    </source>
</evidence>
<dbReference type="InterPro" id="IPR033616">
    <property type="entry name" value="BLTP1"/>
</dbReference>
<dbReference type="AlphaFoldDB" id="A0A9W9YL71"/>
<feature type="domain" description="Bridge-like lipid transfer protein family member 1 N-terminal" evidence="1">
    <location>
        <begin position="1"/>
        <end position="273"/>
    </location>
</feature>
<dbReference type="Proteomes" id="UP001163046">
    <property type="component" value="Unassembled WGS sequence"/>
</dbReference>
<proteinExistence type="predicted"/>
<dbReference type="OrthoDB" id="10051416at2759"/>
<gene>
    <name evidence="2" type="ORF">OS493_026005</name>
</gene>
<dbReference type="PANTHER" id="PTHR31640">
    <property type="entry name" value="TRANSMEMBRANE PROTEIN KIAA1109"/>
    <property type="match status" value="1"/>
</dbReference>
<evidence type="ECO:0000259" key="1">
    <source>
        <dbReference type="Pfam" id="PF20413"/>
    </source>
</evidence>
<dbReference type="GO" id="GO:0098793">
    <property type="term" value="C:presynapse"/>
    <property type="evidence" value="ECO:0007669"/>
    <property type="project" value="GOC"/>
</dbReference>
<protein>
    <recommendedName>
        <fullName evidence="1">Bridge-like lipid transfer protein family member 1 N-terminal domain-containing protein</fullName>
    </recommendedName>
</protein>
<accession>A0A9W9YL71</accession>
<organism evidence="2 3">
    <name type="scientific">Desmophyllum pertusum</name>
    <dbReference type="NCBI Taxonomy" id="174260"/>
    <lineage>
        <taxon>Eukaryota</taxon>
        <taxon>Metazoa</taxon>
        <taxon>Cnidaria</taxon>
        <taxon>Anthozoa</taxon>
        <taxon>Hexacorallia</taxon>
        <taxon>Scleractinia</taxon>
        <taxon>Caryophylliina</taxon>
        <taxon>Caryophylliidae</taxon>
        <taxon>Desmophyllum</taxon>
    </lineage>
</organism>
<reference evidence="2" key="1">
    <citation type="submission" date="2023-01" db="EMBL/GenBank/DDBJ databases">
        <title>Genome assembly of the deep-sea coral Lophelia pertusa.</title>
        <authorList>
            <person name="Herrera S."/>
            <person name="Cordes E."/>
        </authorList>
    </citation>
    <scope>NUCLEOTIDE SEQUENCE</scope>
    <source>
        <strain evidence="2">USNM1676648</strain>
        <tissue evidence="2">Polyp</tissue>
    </source>
</reference>
<name>A0A9W9YL71_9CNID</name>
<dbReference type="PANTHER" id="PTHR31640:SF1">
    <property type="entry name" value="BRIDGE-LIKE LIPID TRANSFER PROTEIN FAMILY MEMBER 1"/>
    <property type="match status" value="1"/>
</dbReference>
<sequence length="348" mass="40012">MFRDVVYVTQDLSFRIIDGIVIFKYWMPYNPASSKKPYQHRFDTKQRLKMWLNGLEYHVYNRSRLYNRLEELFLVERYGDAANQPRNISSINTAAVEPKADVEKGQEEVNSGLPAWLLETGSNSQGQVAFGNQLLETTLCFKFESATGIYTTSQANSSLDEFMHIVKFQGKNVRVMLSPSPYYRGPIDEPPRYMGEGFVVLQTADCKSHIIKMKPGFAPEVKAENDEEIPDSDPHWGIDVVFLKNTTLCYGPWVDRQRNALQKFFYPFDYQEVTKAVHLCVGSGSHVRVYQPWTVNEYGYTTSVVAKFFQVEATTSLAYRQLIEAEAMDLAFHMSFPRYLEPNATLVM</sequence>
<dbReference type="Pfam" id="PF20413">
    <property type="entry name" value="BLTP1_N"/>
    <property type="match status" value="1"/>
</dbReference>
<comment type="caution">
    <text evidence="2">The sequence shown here is derived from an EMBL/GenBank/DDBJ whole genome shotgun (WGS) entry which is preliminary data.</text>
</comment>